<gene>
    <name evidence="1" type="ORF">PHMEG_00013261</name>
</gene>
<accession>A0A225W874</accession>
<keyword evidence="2" id="KW-1185">Reference proteome</keyword>
<proteinExistence type="predicted"/>
<name>A0A225W874_9STRA</name>
<dbReference type="AlphaFoldDB" id="A0A225W874"/>
<reference evidence="2" key="1">
    <citation type="submission" date="2017-03" db="EMBL/GenBank/DDBJ databases">
        <title>Phytopthora megakarya and P. palmivora, two closely related causual agents of cacao black pod achieved similar genome size and gene model numbers by different mechanisms.</title>
        <authorList>
            <person name="Ali S."/>
            <person name="Shao J."/>
            <person name="Larry D.J."/>
            <person name="Kronmiller B."/>
            <person name="Shen D."/>
            <person name="Strem M.D."/>
            <person name="Melnick R.L."/>
            <person name="Guiltinan M.J."/>
            <person name="Tyler B.M."/>
            <person name="Meinhardt L.W."/>
            <person name="Bailey B.A."/>
        </authorList>
    </citation>
    <scope>NUCLEOTIDE SEQUENCE [LARGE SCALE GENOMIC DNA]</scope>
    <source>
        <strain evidence="2">zdho120</strain>
    </source>
</reference>
<dbReference type="EMBL" id="NBNE01001584">
    <property type="protein sequence ID" value="OWZ13418.1"/>
    <property type="molecule type" value="Genomic_DNA"/>
</dbReference>
<dbReference type="Proteomes" id="UP000198211">
    <property type="component" value="Unassembled WGS sequence"/>
</dbReference>
<comment type="caution">
    <text evidence="1">The sequence shown here is derived from an EMBL/GenBank/DDBJ whole genome shotgun (WGS) entry which is preliminary data.</text>
</comment>
<evidence type="ECO:0000313" key="2">
    <source>
        <dbReference type="Proteomes" id="UP000198211"/>
    </source>
</evidence>
<sequence>MPYVFSSCSNMNSLKIHPDALLQQLKYLAMNFVNWSHGQLWKSKDSPFEYRLAVVHDQQPGGVTRKLVKEQFSIQDRGLKGILMKLSRNNTFTRRALELPDNYVPHQEISRTPNDRTTTMRKHSKIPQGVLQHLCLKSIFTQGCPSMTPGQCTQPFLTHFTLVNLHPAVKIYVEERFGVAICGFNGICSIHIQPRILVGVVGVGLPGATFTDGNYSIQAWTICGLAKTEQNAAYVIILSGCSTVTIN</sequence>
<evidence type="ECO:0000313" key="1">
    <source>
        <dbReference type="EMBL" id="OWZ13418.1"/>
    </source>
</evidence>
<organism evidence="1 2">
    <name type="scientific">Phytophthora megakarya</name>
    <dbReference type="NCBI Taxonomy" id="4795"/>
    <lineage>
        <taxon>Eukaryota</taxon>
        <taxon>Sar</taxon>
        <taxon>Stramenopiles</taxon>
        <taxon>Oomycota</taxon>
        <taxon>Peronosporomycetes</taxon>
        <taxon>Peronosporales</taxon>
        <taxon>Peronosporaceae</taxon>
        <taxon>Phytophthora</taxon>
    </lineage>
</organism>
<protein>
    <submittedName>
        <fullName evidence="1">Uncharacterized protein</fullName>
    </submittedName>
</protein>